<evidence type="ECO:0000256" key="6">
    <source>
        <dbReference type="ARBA" id="ARBA00062345"/>
    </source>
</evidence>
<dbReference type="CDD" id="cd17077">
    <property type="entry name" value="UBX_UBXN11"/>
    <property type="match status" value="1"/>
</dbReference>
<dbReference type="PANTHER" id="PTHR23333:SF4">
    <property type="entry name" value="UBX DOMAIN-CONTAINING PROTEIN 11"/>
    <property type="match status" value="1"/>
</dbReference>
<dbReference type="SUPFAM" id="SSF54236">
    <property type="entry name" value="Ubiquitin-like"/>
    <property type="match status" value="1"/>
</dbReference>
<proteinExistence type="predicted"/>
<evidence type="ECO:0000256" key="4">
    <source>
        <dbReference type="ARBA" id="ARBA00023212"/>
    </source>
</evidence>
<evidence type="ECO:0000256" key="3">
    <source>
        <dbReference type="ARBA" id="ARBA00023054"/>
    </source>
</evidence>
<dbReference type="InterPro" id="IPR012989">
    <property type="entry name" value="SEP_domain"/>
</dbReference>
<accession>A0A9J7LSM0</accession>
<evidence type="ECO:0000256" key="1">
    <source>
        <dbReference type="ARBA" id="ARBA00004245"/>
    </source>
</evidence>
<feature type="region of interest" description="Disordered" evidence="10">
    <location>
        <begin position="189"/>
        <end position="210"/>
    </location>
</feature>
<dbReference type="GeneID" id="118423571"/>
<dbReference type="RefSeq" id="XP_035687669.1">
    <property type="nucleotide sequence ID" value="XM_035831776.1"/>
</dbReference>
<comment type="subcellular location">
    <subcellularLocation>
        <location evidence="1">Cytoplasm</location>
        <location evidence="1">Cytoskeleton</location>
    </subcellularLocation>
</comment>
<dbReference type="PROSITE" id="PS50053">
    <property type="entry name" value="UBIQUITIN_2"/>
    <property type="match status" value="1"/>
</dbReference>
<gene>
    <name evidence="14" type="primary">LOC118423571</name>
</gene>
<reference evidence="13" key="1">
    <citation type="journal article" date="2020" name="Nat. Ecol. Evol.">
        <title>Deeply conserved synteny resolves early events in vertebrate evolution.</title>
        <authorList>
            <person name="Simakov O."/>
            <person name="Marletaz F."/>
            <person name="Yue J.X."/>
            <person name="O'Connell B."/>
            <person name="Jenkins J."/>
            <person name="Brandt A."/>
            <person name="Calef R."/>
            <person name="Tung C.H."/>
            <person name="Huang T.K."/>
            <person name="Schmutz J."/>
            <person name="Satoh N."/>
            <person name="Yu J.K."/>
            <person name="Putnam N.H."/>
            <person name="Green R.E."/>
            <person name="Rokhsar D.S."/>
        </authorList>
    </citation>
    <scope>NUCLEOTIDE SEQUENCE [LARGE SCALE GENOMIC DNA]</scope>
    <source>
        <strain evidence="13">S238N-H82</strain>
    </source>
</reference>
<feature type="compositionally biased region" description="Low complexity" evidence="10">
    <location>
        <begin position="48"/>
        <end position="62"/>
    </location>
</feature>
<dbReference type="InterPro" id="IPR036241">
    <property type="entry name" value="NSFL1C_SEP_dom_sf"/>
</dbReference>
<sequence>MSSPMSSLGRGKKPPLQGGRPGQRPVPFRHPEYTNDEESMFQEIFGDSPSSSISNSPKTRSPFASVGASPRHSPKGGKNTPGPGPTDHELMSTMMKRIAQLESRVTHYSKEVIEKDKKIKVLEEKTKLLTKAKDASKDSPSRVQELERKCLLLQQQVYEMETFLADYGMVWVGEETRSDSSVYVELGGELEEDGDGEQQEEEEAGPEERIDQATVGTNTMWKPAASYRTGTSVVSSDFQVDFNTLIENIKDLNVLAGEGEQKIVKTSEGATLQRADFIPLTLYANGIFLFNGPFRPMSEPSTQLFLQDIMDGYFPSELQTRFPDGVPFTVSDKRDTVFKDKRWKEEFPGSGHVLGGNTKPSRLLPSNLRGREEHSWGIDAGLRETSEAPVPMMSVDQFLNKVPSSVIKGGRVIDIRASLGETLKGGSGDRSSVTVIDTPVAKEMKERLEKSEAERPPSARDITTLRIKAGEQNFILKMRFSDTIGDVRRQLEHYRPAGSGDYELLTTFPNKVYRDNTASLHSCGLTPNAALHIRTRKT</sequence>
<dbReference type="Proteomes" id="UP000001554">
    <property type="component" value="Chromosome 9"/>
</dbReference>
<keyword evidence="2" id="KW-0963">Cytoplasm</keyword>
<evidence type="ECO:0000256" key="5">
    <source>
        <dbReference type="ARBA" id="ARBA00059434"/>
    </source>
</evidence>
<dbReference type="PROSITE" id="PS51399">
    <property type="entry name" value="SEP"/>
    <property type="match status" value="1"/>
</dbReference>
<organism evidence="13 14">
    <name type="scientific">Branchiostoma floridae</name>
    <name type="common">Florida lancelet</name>
    <name type="synonym">Amphioxus</name>
    <dbReference type="NCBI Taxonomy" id="7739"/>
    <lineage>
        <taxon>Eukaryota</taxon>
        <taxon>Metazoa</taxon>
        <taxon>Chordata</taxon>
        <taxon>Cephalochordata</taxon>
        <taxon>Leptocardii</taxon>
        <taxon>Amphioxiformes</taxon>
        <taxon>Branchiostomatidae</taxon>
        <taxon>Branchiostoma</taxon>
    </lineage>
</organism>
<protein>
    <recommendedName>
        <fullName evidence="7">UBX domain-containing protein 11</fullName>
    </recommendedName>
    <alternativeName>
        <fullName evidence="9">Socius</fullName>
    </alternativeName>
    <alternativeName>
        <fullName evidence="8">UBX domain-containing protein 5</fullName>
    </alternativeName>
</protein>
<comment type="function">
    <text evidence="5">May be involved in the reorganization of actin cytoskeleton mediated by RND1, RND2 and RND3. Promotes RHOA activation mediated by GNA12 and GNA13.</text>
</comment>
<keyword evidence="4" id="KW-0206">Cytoskeleton</keyword>
<evidence type="ECO:0000313" key="13">
    <source>
        <dbReference type="Proteomes" id="UP000001554"/>
    </source>
</evidence>
<dbReference type="KEGG" id="bfo:118423571"/>
<evidence type="ECO:0000256" key="8">
    <source>
        <dbReference type="ARBA" id="ARBA00075811"/>
    </source>
</evidence>
<dbReference type="GO" id="GO:0043130">
    <property type="term" value="F:ubiquitin binding"/>
    <property type="evidence" value="ECO:0000318"/>
    <property type="project" value="GO_Central"/>
</dbReference>
<feature type="domain" description="Ubiquitin-like" evidence="11">
    <location>
        <begin position="464"/>
        <end position="538"/>
    </location>
</feature>
<name>A0A9J7LSM0_BRAFL</name>
<dbReference type="InterPro" id="IPR000626">
    <property type="entry name" value="Ubiquitin-like_dom"/>
</dbReference>
<evidence type="ECO:0000259" key="11">
    <source>
        <dbReference type="PROSITE" id="PS50053"/>
    </source>
</evidence>
<evidence type="ECO:0000256" key="7">
    <source>
        <dbReference type="ARBA" id="ARBA00073759"/>
    </source>
</evidence>
<dbReference type="Gene3D" id="3.10.20.90">
    <property type="entry name" value="Phosphatidylinositol 3-kinase Catalytic Subunit, Chain A, domain 1"/>
    <property type="match status" value="1"/>
</dbReference>
<dbReference type="SUPFAM" id="SSF102848">
    <property type="entry name" value="NSFL1 (p97 ATPase) cofactor p47, SEP domain"/>
    <property type="match status" value="1"/>
</dbReference>
<evidence type="ECO:0000313" key="14">
    <source>
        <dbReference type="RefSeq" id="XP_035687669.1"/>
    </source>
</evidence>
<evidence type="ECO:0000256" key="10">
    <source>
        <dbReference type="SAM" id="MobiDB-lite"/>
    </source>
</evidence>
<evidence type="ECO:0000256" key="9">
    <source>
        <dbReference type="ARBA" id="ARBA00081109"/>
    </source>
</evidence>
<feature type="compositionally biased region" description="Low complexity" evidence="10">
    <location>
        <begin position="14"/>
        <end position="25"/>
    </location>
</feature>
<dbReference type="OrthoDB" id="25887at2759"/>
<dbReference type="GO" id="GO:0043161">
    <property type="term" value="P:proteasome-mediated ubiquitin-dependent protein catabolic process"/>
    <property type="evidence" value="ECO:0000318"/>
    <property type="project" value="GO_Central"/>
</dbReference>
<comment type="subunit">
    <text evidence="6">Interacts with GNA12, GNA13, RND1, RND2 and RND3.</text>
</comment>
<feature type="domain" description="SEP" evidence="12">
    <location>
        <begin position="275"/>
        <end position="339"/>
    </location>
</feature>
<dbReference type="Gene3D" id="3.30.420.210">
    <property type="entry name" value="SEP domain"/>
    <property type="match status" value="1"/>
</dbReference>
<keyword evidence="3" id="KW-0175">Coiled coil</keyword>
<feature type="compositionally biased region" description="Acidic residues" evidence="10">
    <location>
        <begin position="189"/>
        <end position="205"/>
    </location>
</feature>
<keyword evidence="13" id="KW-1185">Reference proteome</keyword>
<dbReference type="OMA" id="DFELMSA"/>
<dbReference type="InterPro" id="IPR029071">
    <property type="entry name" value="Ubiquitin-like_domsf"/>
</dbReference>
<dbReference type="AlphaFoldDB" id="A0A9J7LSM0"/>
<reference evidence="14" key="2">
    <citation type="submission" date="2025-08" db="UniProtKB">
        <authorList>
            <consortium name="RefSeq"/>
        </authorList>
    </citation>
    <scope>IDENTIFICATION</scope>
    <source>
        <strain evidence="14">S238N-H82</strain>
        <tissue evidence="14">Testes</tissue>
    </source>
</reference>
<evidence type="ECO:0000256" key="2">
    <source>
        <dbReference type="ARBA" id="ARBA00022490"/>
    </source>
</evidence>
<dbReference type="FunFam" id="3.30.420.210:FF:000003">
    <property type="entry name" value="UBX domain protein 11"/>
    <property type="match status" value="1"/>
</dbReference>
<dbReference type="PANTHER" id="PTHR23333">
    <property type="entry name" value="UBX DOMAIN CONTAINING PROTEIN"/>
    <property type="match status" value="1"/>
</dbReference>
<feature type="region of interest" description="Disordered" evidence="10">
    <location>
        <begin position="1"/>
        <end position="89"/>
    </location>
</feature>
<dbReference type="Pfam" id="PF08059">
    <property type="entry name" value="SEP"/>
    <property type="match status" value="1"/>
</dbReference>
<dbReference type="GO" id="GO:0005856">
    <property type="term" value="C:cytoskeleton"/>
    <property type="evidence" value="ECO:0007669"/>
    <property type="project" value="UniProtKB-SubCell"/>
</dbReference>
<evidence type="ECO:0000259" key="12">
    <source>
        <dbReference type="PROSITE" id="PS51399"/>
    </source>
</evidence>